<keyword evidence="1" id="KW-0812">Transmembrane</keyword>
<dbReference type="InterPro" id="IPR012507">
    <property type="entry name" value="YibE_F"/>
</dbReference>
<keyword evidence="1" id="KW-0472">Membrane</keyword>
<feature type="transmembrane region" description="Helical" evidence="1">
    <location>
        <begin position="333"/>
        <end position="356"/>
    </location>
</feature>
<feature type="transmembrane region" description="Helical" evidence="1">
    <location>
        <begin position="166"/>
        <end position="187"/>
    </location>
</feature>
<comment type="caution">
    <text evidence="2">The sequence shown here is derived from an EMBL/GenBank/DDBJ whole genome shotgun (WGS) entry which is preliminary data.</text>
</comment>
<dbReference type="Proteomes" id="UP000616608">
    <property type="component" value="Unassembled WGS sequence"/>
</dbReference>
<protein>
    <recommendedName>
        <fullName evidence="4">YibE/F family protein</fullName>
    </recommendedName>
</protein>
<dbReference type="RefSeq" id="WP_188614779.1">
    <property type="nucleotide sequence ID" value="NZ_BMJT01000005.1"/>
</dbReference>
<dbReference type="EMBL" id="BMJT01000005">
    <property type="protein sequence ID" value="GGG24443.1"/>
    <property type="molecule type" value="Genomic_DNA"/>
</dbReference>
<dbReference type="Pfam" id="PF07907">
    <property type="entry name" value="YibE_F"/>
    <property type="match status" value="1"/>
</dbReference>
<feature type="transmembrane region" description="Helical" evidence="1">
    <location>
        <begin position="194"/>
        <end position="219"/>
    </location>
</feature>
<dbReference type="PANTHER" id="PTHR41771">
    <property type="entry name" value="MEMBRANE PROTEIN-RELATED"/>
    <property type="match status" value="1"/>
</dbReference>
<feature type="transmembrane region" description="Helical" evidence="1">
    <location>
        <begin position="289"/>
        <end position="313"/>
    </location>
</feature>
<proteinExistence type="predicted"/>
<feature type="transmembrane region" description="Helical" evidence="1">
    <location>
        <begin position="118"/>
        <end position="134"/>
    </location>
</feature>
<feature type="transmembrane region" description="Helical" evidence="1">
    <location>
        <begin position="239"/>
        <end position="266"/>
    </location>
</feature>
<feature type="transmembrane region" description="Helical" evidence="1">
    <location>
        <begin position="141"/>
        <end position="160"/>
    </location>
</feature>
<accession>A0A917LHK3</accession>
<keyword evidence="3" id="KW-1185">Reference proteome</keyword>
<name>A0A917LHK3_9BACI</name>
<sequence>MRAKWRIIILIMVSLITTIGTYYNEALYDKPIAKIVHTKITAQEEVHDRGGNKDTIYEQQMEAIVLNGTAKNTRVTLTNEFSESGAFDTSYRNNQRVFIAFDDDSETTAHIVNQKRDYAIVLLGWLFIATLLIVGTKKGLLALISFSCNITVLLIGLELYSRFDHLSLLIVSAVIVLLFTLISLLFVNGCNAKTYTAVIATLIGTGTTMAIAFVVMLLTKENGLHYEEMQFLTRPYQTVFLAGLLIGSLGAVMDVAITLASSLFALQERNPKMTLIELKKSGRVIGQDIMGTITNILFFAYVSGAIPMLLLYFKNGLPFGYTLSMNLSLEIARALVGGIGVVLTIPITIHVSLWFMTRRQVSA</sequence>
<dbReference type="PANTHER" id="PTHR41771:SF1">
    <property type="entry name" value="MEMBRANE PROTEIN"/>
    <property type="match status" value="1"/>
</dbReference>
<evidence type="ECO:0008006" key="4">
    <source>
        <dbReference type="Google" id="ProtNLM"/>
    </source>
</evidence>
<dbReference type="AlphaFoldDB" id="A0A917LHK3"/>
<reference evidence="2" key="1">
    <citation type="journal article" date="2014" name="Int. J. Syst. Evol. Microbiol.">
        <title>Complete genome sequence of Corynebacterium casei LMG S-19264T (=DSM 44701T), isolated from a smear-ripened cheese.</title>
        <authorList>
            <consortium name="US DOE Joint Genome Institute (JGI-PGF)"/>
            <person name="Walter F."/>
            <person name="Albersmeier A."/>
            <person name="Kalinowski J."/>
            <person name="Ruckert C."/>
        </authorList>
    </citation>
    <scope>NUCLEOTIDE SEQUENCE</scope>
    <source>
        <strain evidence="2">CGMCC 1.15760</strain>
    </source>
</reference>
<feature type="transmembrane region" description="Helical" evidence="1">
    <location>
        <begin position="7"/>
        <end position="23"/>
    </location>
</feature>
<evidence type="ECO:0000313" key="2">
    <source>
        <dbReference type="EMBL" id="GGG24443.1"/>
    </source>
</evidence>
<keyword evidence="1" id="KW-1133">Transmembrane helix</keyword>
<evidence type="ECO:0000313" key="3">
    <source>
        <dbReference type="Proteomes" id="UP000616608"/>
    </source>
</evidence>
<evidence type="ECO:0000256" key="1">
    <source>
        <dbReference type="SAM" id="Phobius"/>
    </source>
</evidence>
<organism evidence="2 3">
    <name type="scientific">Lysinibacillus alkalisoli</name>
    <dbReference type="NCBI Taxonomy" id="1911548"/>
    <lineage>
        <taxon>Bacteria</taxon>
        <taxon>Bacillati</taxon>
        <taxon>Bacillota</taxon>
        <taxon>Bacilli</taxon>
        <taxon>Bacillales</taxon>
        <taxon>Bacillaceae</taxon>
        <taxon>Lysinibacillus</taxon>
    </lineage>
</organism>
<gene>
    <name evidence="2" type="ORF">GCM10007425_18710</name>
</gene>
<reference evidence="2" key="2">
    <citation type="submission" date="2020-09" db="EMBL/GenBank/DDBJ databases">
        <authorList>
            <person name="Sun Q."/>
            <person name="Zhou Y."/>
        </authorList>
    </citation>
    <scope>NUCLEOTIDE SEQUENCE</scope>
    <source>
        <strain evidence="2">CGMCC 1.15760</strain>
    </source>
</reference>